<name>A0AA38FVA1_TAXCH</name>
<keyword evidence="2" id="KW-1133">Transmembrane helix</keyword>
<proteinExistence type="predicted"/>
<dbReference type="OMA" id="EREEMFW"/>
<keyword evidence="4" id="KW-1185">Reference proteome</keyword>
<dbReference type="EMBL" id="JAHRHJ020000006">
    <property type="protein sequence ID" value="KAH9310720.1"/>
    <property type="molecule type" value="Genomic_DNA"/>
</dbReference>
<feature type="compositionally biased region" description="Basic and acidic residues" evidence="1">
    <location>
        <begin position="284"/>
        <end position="300"/>
    </location>
</feature>
<evidence type="ECO:0000313" key="4">
    <source>
        <dbReference type="Proteomes" id="UP000824469"/>
    </source>
</evidence>
<feature type="transmembrane region" description="Helical" evidence="2">
    <location>
        <begin position="234"/>
        <end position="260"/>
    </location>
</feature>
<protein>
    <submittedName>
        <fullName evidence="3">Uncharacterized protein</fullName>
    </submittedName>
</protein>
<feature type="region of interest" description="Disordered" evidence="1">
    <location>
        <begin position="272"/>
        <end position="300"/>
    </location>
</feature>
<evidence type="ECO:0000256" key="2">
    <source>
        <dbReference type="SAM" id="Phobius"/>
    </source>
</evidence>
<feature type="non-terminal residue" evidence="3">
    <location>
        <position position="300"/>
    </location>
</feature>
<organism evidence="3 4">
    <name type="scientific">Taxus chinensis</name>
    <name type="common">Chinese yew</name>
    <name type="synonym">Taxus wallichiana var. chinensis</name>
    <dbReference type="NCBI Taxonomy" id="29808"/>
    <lineage>
        <taxon>Eukaryota</taxon>
        <taxon>Viridiplantae</taxon>
        <taxon>Streptophyta</taxon>
        <taxon>Embryophyta</taxon>
        <taxon>Tracheophyta</taxon>
        <taxon>Spermatophyta</taxon>
        <taxon>Pinopsida</taxon>
        <taxon>Pinidae</taxon>
        <taxon>Conifers II</taxon>
        <taxon>Cupressales</taxon>
        <taxon>Taxaceae</taxon>
        <taxon>Taxus</taxon>
    </lineage>
</organism>
<sequence length="300" mass="33711">MDVVRRNLFKVSMRKSILKSNGRKGKNGDPVKFVTGNTNLTNLEAELVQDSKKLPATTEKEHPLNLFEDDTVPSIQETLVKINGAVVHLLDLEGSVRLARGDLSLVRIVQGSTGLAVFAKVGNDLSWPITKDGPIIKLNSLNYLFFVLVPSAVKGNESPQSQFEILNYGVTFTGENEIEDELKLLQKWLGKHGCLSSRKNGDYSFPCICFKPNLRDDIEEYWTRLAPCVKRYNFVLGSAIAAGSGEIIQGMFFCSYLYLFRVQKAGKVIRKRSKVKGKHKLEKGKKEREELRDSSRENID</sequence>
<dbReference type="AlphaFoldDB" id="A0AA38FVA1"/>
<accession>A0AA38FVA1</accession>
<dbReference type="Proteomes" id="UP000824469">
    <property type="component" value="Unassembled WGS sequence"/>
</dbReference>
<comment type="caution">
    <text evidence="3">The sequence shown here is derived from an EMBL/GenBank/DDBJ whole genome shotgun (WGS) entry which is preliminary data.</text>
</comment>
<feature type="compositionally biased region" description="Basic residues" evidence="1">
    <location>
        <begin position="272"/>
        <end position="283"/>
    </location>
</feature>
<keyword evidence="2" id="KW-0812">Transmembrane</keyword>
<keyword evidence="2" id="KW-0472">Membrane</keyword>
<evidence type="ECO:0000313" key="3">
    <source>
        <dbReference type="EMBL" id="KAH9310720.1"/>
    </source>
</evidence>
<dbReference type="GO" id="GO:0005886">
    <property type="term" value="C:plasma membrane"/>
    <property type="evidence" value="ECO:0007669"/>
    <property type="project" value="TreeGrafter"/>
</dbReference>
<gene>
    <name evidence="3" type="ORF">KI387_025755</name>
</gene>
<reference evidence="3 4" key="1">
    <citation type="journal article" date="2021" name="Nat. Plants">
        <title>The Taxus genome provides insights into paclitaxel biosynthesis.</title>
        <authorList>
            <person name="Xiong X."/>
            <person name="Gou J."/>
            <person name="Liao Q."/>
            <person name="Li Y."/>
            <person name="Zhou Q."/>
            <person name="Bi G."/>
            <person name="Li C."/>
            <person name="Du R."/>
            <person name="Wang X."/>
            <person name="Sun T."/>
            <person name="Guo L."/>
            <person name="Liang H."/>
            <person name="Lu P."/>
            <person name="Wu Y."/>
            <person name="Zhang Z."/>
            <person name="Ro D.K."/>
            <person name="Shang Y."/>
            <person name="Huang S."/>
            <person name="Yan J."/>
        </authorList>
    </citation>
    <scope>NUCLEOTIDE SEQUENCE [LARGE SCALE GENOMIC DNA]</scope>
    <source>
        <strain evidence="3">Ta-2019</strain>
    </source>
</reference>
<dbReference type="PANTHER" id="PTHR21068">
    <property type="entry name" value="SPARTIN"/>
    <property type="match status" value="1"/>
</dbReference>
<dbReference type="PANTHER" id="PTHR21068:SF36">
    <property type="entry name" value="SENESCENCE_DEHYDRATION-ASSOCIATED PROTEIN-LIKE PROTEIN"/>
    <property type="match status" value="1"/>
</dbReference>
<dbReference type="InterPro" id="IPR045036">
    <property type="entry name" value="Spartin-like"/>
</dbReference>
<evidence type="ECO:0000256" key="1">
    <source>
        <dbReference type="SAM" id="MobiDB-lite"/>
    </source>
</evidence>